<dbReference type="RefSeq" id="WP_395118233.1">
    <property type="nucleotide sequence ID" value="NZ_JBIMSO010000130.1"/>
</dbReference>
<proteinExistence type="predicted"/>
<dbReference type="Proteomes" id="UP001609175">
    <property type="component" value="Unassembled WGS sequence"/>
</dbReference>
<dbReference type="PANTHER" id="PTHR46889:SF4">
    <property type="entry name" value="TRANSPOSASE INSO FOR INSERTION SEQUENCE ELEMENT IS911B-RELATED"/>
    <property type="match status" value="1"/>
</dbReference>
<evidence type="ECO:0000259" key="2">
    <source>
        <dbReference type="PROSITE" id="PS50994"/>
    </source>
</evidence>
<gene>
    <name evidence="3" type="ORF">ACHIPZ_25915</name>
</gene>
<dbReference type="EMBL" id="JBIMSO010000130">
    <property type="protein sequence ID" value="MFH5211610.1"/>
    <property type="molecule type" value="Genomic_DNA"/>
</dbReference>
<evidence type="ECO:0000313" key="3">
    <source>
        <dbReference type="EMBL" id="MFH5211610.1"/>
    </source>
</evidence>
<dbReference type="SUPFAM" id="SSF53098">
    <property type="entry name" value="Ribonuclease H-like"/>
    <property type="match status" value="1"/>
</dbReference>
<dbReference type="InterPro" id="IPR048020">
    <property type="entry name" value="Transpos_IS3"/>
</dbReference>
<dbReference type="PANTHER" id="PTHR46889">
    <property type="entry name" value="TRANSPOSASE INSF FOR INSERTION SEQUENCE IS3B-RELATED"/>
    <property type="match status" value="1"/>
</dbReference>
<feature type="domain" description="Integrase catalytic" evidence="2">
    <location>
        <begin position="280"/>
        <end position="445"/>
    </location>
</feature>
<sequence>MSKDIASEPAGSDAGVEDRVLPEPEVAQRAQRRTFTAKYKLAIVEEYERAERSDRGAILRREDLYSSLIVEWRRQRDRGALEALSVRRGPKPSVGADGGGRVDAGEVARLKAELETARRVIRIQGELSALLGALIEQRGDRRGQALDMIDTAIEELTPLIGTRAACVATGRPAASYYRGKTKAAPRHSQSPPAAALSLAPAADSSQPRALTCAERERVLAVLNSERFVDMAPASVYATLLDEGSYLCSESTMYRLLREHGLTGERRRHAKHPATVKPELIAHQPNSVWSWDITKLHGPAKWTYYYLYVILDIYSRYVVGWMVASRESQILAEKLIGQTIRAQHIPDGQLTLHADRGSSMTSKPVALLLADLGVTKSHSRPRVSNDNPFSESQFKTMKYRPGFPERFDSIEASRVHSAEFFGWYNDEHRHSGIAMHTPADVHYGRAEEVRRRRGTVLDCAFQAHPERFVRKPPEPPKLPTISAINPPSDEDQPTG</sequence>
<dbReference type="NCBIfam" id="NF033516">
    <property type="entry name" value="transpos_IS3"/>
    <property type="match status" value="1"/>
</dbReference>
<comment type="caution">
    <text evidence="3">The sequence shown here is derived from an EMBL/GenBank/DDBJ whole genome shotgun (WGS) entry which is preliminary data.</text>
</comment>
<evidence type="ECO:0000313" key="4">
    <source>
        <dbReference type="Proteomes" id="UP001609175"/>
    </source>
</evidence>
<dbReference type="InterPro" id="IPR050900">
    <property type="entry name" value="Transposase_IS3/IS150/IS904"/>
</dbReference>
<feature type="region of interest" description="Disordered" evidence="1">
    <location>
        <begin position="466"/>
        <end position="494"/>
    </location>
</feature>
<protein>
    <submittedName>
        <fullName evidence="3">IS3 family transposase</fullName>
    </submittedName>
</protein>
<name>A0ABW7JUD0_9NOCA</name>
<dbReference type="SUPFAM" id="SSF48295">
    <property type="entry name" value="TrpR-like"/>
    <property type="match status" value="1"/>
</dbReference>
<evidence type="ECO:0000256" key="1">
    <source>
        <dbReference type="SAM" id="MobiDB-lite"/>
    </source>
</evidence>
<dbReference type="InterPro" id="IPR010921">
    <property type="entry name" value="Trp_repressor/repl_initiator"/>
</dbReference>
<dbReference type="InterPro" id="IPR012337">
    <property type="entry name" value="RNaseH-like_sf"/>
</dbReference>
<dbReference type="PROSITE" id="PS50994">
    <property type="entry name" value="INTEGRASE"/>
    <property type="match status" value="1"/>
</dbReference>
<reference evidence="3 4" key="1">
    <citation type="submission" date="2024-10" db="EMBL/GenBank/DDBJ databases">
        <authorList>
            <person name="Riesco R."/>
        </authorList>
    </citation>
    <scope>NUCLEOTIDE SEQUENCE [LARGE SCALE GENOMIC DNA]</scope>
    <source>
        <strain evidence="3 4">NCIMB 15449</strain>
    </source>
</reference>
<accession>A0ABW7JUD0</accession>
<dbReference type="Pfam" id="PF00665">
    <property type="entry name" value="rve"/>
    <property type="match status" value="1"/>
</dbReference>
<dbReference type="Gene3D" id="3.30.420.10">
    <property type="entry name" value="Ribonuclease H-like superfamily/Ribonuclease H"/>
    <property type="match status" value="1"/>
</dbReference>
<organism evidence="3 4">
    <name type="scientific">Antrihabitans spumae</name>
    <dbReference type="NCBI Taxonomy" id="3373370"/>
    <lineage>
        <taxon>Bacteria</taxon>
        <taxon>Bacillati</taxon>
        <taxon>Actinomycetota</taxon>
        <taxon>Actinomycetes</taxon>
        <taxon>Mycobacteriales</taxon>
        <taxon>Nocardiaceae</taxon>
        <taxon>Antrihabitans</taxon>
    </lineage>
</organism>
<feature type="region of interest" description="Disordered" evidence="1">
    <location>
        <begin position="178"/>
        <end position="200"/>
    </location>
</feature>
<dbReference type="InterPro" id="IPR036397">
    <property type="entry name" value="RNaseH_sf"/>
</dbReference>
<dbReference type="InterPro" id="IPR001584">
    <property type="entry name" value="Integrase_cat-core"/>
</dbReference>
<feature type="compositionally biased region" description="Low complexity" evidence="1">
    <location>
        <begin position="188"/>
        <end position="200"/>
    </location>
</feature>
<feature type="region of interest" description="Disordered" evidence="1">
    <location>
        <begin position="1"/>
        <end position="27"/>
    </location>
</feature>